<sequence>MSTANDMRRVIILASLIQIHALRAQLLILNQRRIQRRRRAGRLRRRFWVLPRPVQSWFDIHFVDIAIPDDYFRRQLRLNRTTFTMLLNTLRPRLTRQNTSFRDCIAPRKYWQ</sequence>
<proteinExistence type="predicted"/>
<keyword evidence="2" id="KW-1185">Reference proteome</keyword>
<accession>A0ABN8QMC2</accession>
<evidence type="ECO:0000313" key="1">
    <source>
        <dbReference type="EMBL" id="CAH3166811.1"/>
    </source>
</evidence>
<dbReference type="Proteomes" id="UP001159405">
    <property type="component" value="Unassembled WGS sequence"/>
</dbReference>
<name>A0ABN8QMC2_9CNID</name>
<protein>
    <recommendedName>
        <fullName evidence="3">Secreted protein</fullName>
    </recommendedName>
</protein>
<organism evidence="1 2">
    <name type="scientific">Porites lobata</name>
    <dbReference type="NCBI Taxonomy" id="104759"/>
    <lineage>
        <taxon>Eukaryota</taxon>
        <taxon>Metazoa</taxon>
        <taxon>Cnidaria</taxon>
        <taxon>Anthozoa</taxon>
        <taxon>Hexacorallia</taxon>
        <taxon>Scleractinia</taxon>
        <taxon>Fungiina</taxon>
        <taxon>Poritidae</taxon>
        <taxon>Porites</taxon>
    </lineage>
</organism>
<evidence type="ECO:0008006" key="3">
    <source>
        <dbReference type="Google" id="ProtNLM"/>
    </source>
</evidence>
<dbReference type="EMBL" id="CALNXK010000138">
    <property type="protein sequence ID" value="CAH3166811.1"/>
    <property type="molecule type" value="Genomic_DNA"/>
</dbReference>
<gene>
    <name evidence="1" type="ORF">PLOB_00007866</name>
</gene>
<reference evidence="1 2" key="1">
    <citation type="submission" date="2022-05" db="EMBL/GenBank/DDBJ databases">
        <authorList>
            <consortium name="Genoscope - CEA"/>
            <person name="William W."/>
        </authorList>
    </citation>
    <scope>NUCLEOTIDE SEQUENCE [LARGE SCALE GENOMIC DNA]</scope>
</reference>
<comment type="caution">
    <text evidence="1">The sequence shown here is derived from an EMBL/GenBank/DDBJ whole genome shotgun (WGS) entry which is preliminary data.</text>
</comment>
<evidence type="ECO:0000313" key="2">
    <source>
        <dbReference type="Proteomes" id="UP001159405"/>
    </source>
</evidence>